<evidence type="ECO:0000313" key="11">
    <source>
        <dbReference type="EMBL" id="STZ82988.1"/>
    </source>
</evidence>
<proteinExistence type="predicted"/>
<dbReference type="EMBL" id="UGQF01000003">
    <property type="protein sequence ID" value="STZ82971.1"/>
    <property type="molecule type" value="Genomic_DNA"/>
</dbReference>
<evidence type="ECO:0000313" key="10">
    <source>
        <dbReference type="EMBL" id="STZ82971.1"/>
    </source>
</evidence>
<evidence type="ECO:0000256" key="6">
    <source>
        <dbReference type="SAM" id="MobiDB-lite"/>
    </source>
</evidence>
<feature type="domain" description="Helicase HerA central" evidence="7">
    <location>
        <begin position="143"/>
        <end position="370"/>
    </location>
</feature>
<keyword evidence="2" id="KW-1003">Cell membrane</keyword>
<dbReference type="EMBL" id="MXAP01000115">
    <property type="protein sequence ID" value="OPH35480.1"/>
    <property type="molecule type" value="Genomic_DNA"/>
</dbReference>
<dbReference type="InterPro" id="IPR002789">
    <property type="entry name" value="HerA_central"/>
</dbReference>
<evidence type="ECO:0000256" key="5">
    <source>
        <dbReference type="ARBA" id="ARBA00023136"/>
    </source>
</evidence>
<dbReference type="SUPFAM" id="SSF52540">
    <property type="entry name" value="P-loop containing nucleoside triphosphate hydrolases"/>
    <property type="match status" value="1"/>
</dbReference>
<evidence type="ECO:0000256" key="4">
    <source>
        <dbReference type="ARBA" id="ARBA00022989"/>
    </source>
</evidence>
<dbReference type="Proteomes" id="UP000190777">
    <property type="component" value="Unassembled WGS sequence"/>
</dbReference>
<dbReference type="InterPro" id="IPR027417">
    <property type="entry name" value="P-loop_NTPase"/>
</dbReference>
<evidence type="ECO:0000313" key="9">
    <source>
        <dbReference type="EMBL" id="OPH35480.1"/>
    </source>
</evidence>
<dbReference type="RefSeq" id="WP_079326378.1">
    <property type="nucleotide sequence ID" value="NZ_MXAP01000115.1"/>
</dbReference>
<name>A0A378URW7_9GAMM</name>
<dbReference type="Proteomes" id="UP000254618">
    <property type="component" value="Unassembled WGS sequence"/>
</dbReference>
<dbReference type="Gene3D" id="3.40.50.300">
    <property type="entry name" value="P-loop containing nucleotide triphosphate hydrolases"/>
    <property type="match status" value="2"/>
</dbReference>
<dbReference type="InterPro" id="IPR032689">
    <property type="entry name" value="TraG-D_C"/>
</dbReference>
<gene>
    <name evidence="9" type="ORF">B5J93_10785</name>
    <name evidence="10" type="ORF">NCTC11012_03083</name>
    <name evidence="11" type="ORF">NCTC11012_03100</name>
</gene>
<evidence type="ECO:0000313" key="13">
    <source>
        <dbReference type="Proteomes" id="UP000254618"/>
    </source>
</evidence>
<evidence type="ECO:0000259" key="8">
    <source>
        <dbReference type="Pfam" id="PF12696"/>
    </source>
</evidence>
<keyword evidence="4" id="KW-1133">Transmembrane helix</keyword>
<keyword evidence="5" id="KW-0472">Membrane</keyword>
<evidence type="ECO:0000256" key="2">
    <source>
        <dbReference type="ARBA" id="ARBA00022475"/>
    </source>
</evidence>
<evidence type="ECO:0000256" key="3">
    <source>
        <dbReference type="ARBA" id="ARBA00022692"/>
    </source>
</evidence>
<keyword evidence="12" id="KW-1185">Reference proteome</keyword>
<evidence type="ECO:0000259" key="7">
    <source>
        <dbReference type="Pfam" id="PF01935"/>
    </source>
</evidence>
<dbReference type="GO" id="GO:0005886">
    <property type="term" value="C:plasma membrane"/>
    <property type="evidence" value="ECO:0007669"/>
    <property type="project" value="UniProtKB-SubCell"/>
</dbReference>
<reference evidence="9 12" key="1">
    <citation type="submission" date="2017-03" db="EMBL/GenBank/DDBJ databases">
        <title>Draft genome sequence of Moraxella equi CCUG 4950T type strain.</title>
        <authorList>
            <person name="Salva-Serra F."/>
            <person name="Engstrom-Jakobsson H."/>
            <person name="Thorell K."/>
            <person name="Jaen-Luchoro D."/>
            <person name="Gonzales-Siles L."/>
            <person name="Karlsson R."/>
            <person name="Yazdan S."/>
            <person name="Boulund F."/>
            <person name="Johnning A."/>
            <person name="Engstrand L."/>
            <person name="Kristiansson E."/>
            <person name="Moore E."/>
        </authorList>
    </citation>
    <scope>NUCLEOTIDE SEQUENCE [LARGE SCALE GENOMIC DNA]</scope>
    <source>
        <strain evidence="9 12">CCUG 4950</strain>
    </source>
</reference>
<feature type="domain" description="TraD/TraG TraM recognition site" evidence="8">
    <location>
        <begin position="403"/>
        <end position="479"/>
    </location>
</feature>
<dbReference type="PANTHER" id="PTHR37937">
    <property type="entry name" value="CONJUGATIVE TRANSFER: DNA TRANSPORT"/>
    <property type="match status" value="1"/>
</dbReference>
<evidence type="ECO:0000313" key="12">
    <source>
        <dbReference type="Proteomes" id="UP000190777"/>
    </source>
</evidence>
<dbReference type="CDD" id="cd01127">
    <property type="entry name" value="TrwB_TraG_TraD_VirD4"/>
    <property type="match status" value="1"/>
</dbReference>
<dbReference type="EMBL" id="UGQF01000004">
    <property type="protein sequence ID" value="STZ82988.1"/>
    <property type="molecule type" value="Genomic_DNA"/>
</dbReference>
<sequence length="574" mass="66697">MKEVEHSDFYCEYEYQYNLDLLGDLLGDYLNENSERFNLPNFEKFLFQRNTPLKKPDKPNKSLLNSTNELQQQVFDEVYRQAVFEYNLNIKTYEKAFYLQEFLKKYKATKCGYDHYLTENFKNIAPFLNQSNKLPISENNRRLHTYITGGTGSGKSEAIKSLIWHYLTRDKRTGLVLLSPNGEICEQVAKFWLNLENNRLIYIEPNLDGYFPCLNPFDVPNKENLTDIEAEKYAEAFRSIFEELLKGEFTAQMNTLLMAVLPVLFKYPNASIYDLIDFLEPQNDDKNINEQVFKYVQFAKENLNNKGILDFLNTQFLYDNSYNRTKSSIHTRLRYLFNSSIMQAIFVGKSTLDIEQAIEQKKLIVFNFPKGKMPIEYRILGLFVVGTIKIISFRRDGKEFFTPCHLFIDEFQNFITPSLQEILEESRKYKLYLTLAQQQAGARMGKELFESILGNTAIKLTGVNGVDTLKTLAQETGDSVQNLQENLSIGRFALWQKAKIGDIQKPPMIITMPKNTLDNSQSMSEAQWKALKTAQIEAYYRKMGQSTTEAPKTPQNPQKPQNLSVLDEFNDYYG</sequence>
<reference evidence="10 13" key="2">
    <citation type="submission" date="2018-06" db="EMBL/GenBank/DDBJ databases">
        <authorList>
            <consortium name="Pathogen Informatics"/>
            <person name="Doyle S."/>
        </authorList>
    </citation>
    <scope>NUCLEOTIDE SEQUENCE [LARGE SCALE GENOMIC DNA]</scope>
    <source>
        <strain evidence="10 13">NCTC11012</strain>
    </source>
</reference>
<organism evidence="10 13">
    <name type="scientific">Moraxella equi</name>
    <dbReference type="NCBI Taxonomy" id="60442"/>
    <lineage>
        <taxon>Bacteria</taxon>
        <taxon>Pseudomonadati</taxon>
        <taxon>Pseudomonadota</taxon>
        <taxon>Gammaproteobacteria</taxon>
        <taxon>Moraxellales</taxon>
        <taxon>Moraxellaceae</taxon>
        <taxon>Moraxella</taxon>
    </lineage>
</organism>
<feature type="region of interest" description="Disordered" evidence="6">
    <location>
        <begin position="545"/>
        <end position="566"/>
    </location>
</feature>
<protein>
    <submittedName>
        <fullName evidence="10">Type IV secretory pathway, VirD4 components</fullName>
    </submittedName>
</protein>
<dbReference type="PANTHER" id="PTHR37937:SF1">
    <property type="entry name" value="CONJUGATIVE TRANSFER: DNA TRANSPORT"/>
    <property type="match status" value="1"/>
</dbReference>
<feature type="compositionally biased region" description="Low complexity" evidence="6">
    <location>
        <begin position="551"/>
        <end position="562"/>
    </location>
</feature>
<keyword evidence="3" id="KW-0812">Transmembrane</keyword>
<dbReference type="AlphaFoldDB" id="A0A378URW7"/>
<accession>A0A378URW7</accession>
<comment type="subcellular location">
    <subcellularLocation>
        <location evidence="1">Cell membrane</location>
        <topology evidence="1">Multi-pass membrane protein</topology>
    </subcellularLocation>
</comment>
<dbReference type="InterPro" id="IPR051539">
    <property type="entry name" value="T4SS-coupling_protein"/>
</dbReference>
<evidence type="ECO:0000256" key="1">
    <source>
        <dbReference type="ARBA" id="ARBA00004651"/>
    </source>
</evidence>
<dbReference type="Pfam" id="PF01935">
    <property type="entry name" value="DUF87"/>
    <property type="match status" value="1"/>
</dbReference>
<dbReference type="Pfam" id="PF12696">
    <property type="entry name" value="TraG-D_C"/>
    <property type="match status" value="1"/>
</dbReference>